<evidence type="ECO:0000313" key="1">
    <source>
        <dbReference type="EMBL" id="JAP81269.1"/>
    </source>
</evidence>
<proteinExistence type="predicted"/>
<name>A0A131YPU6_RHIAP</name>
<protein>
    <submittedName>
        <fullName evidence="1">Tick transposon</fullName>
    </submittedName>
</protein>
<dbReference type="AlphaFoldDB" id="A0A131YPU6"/>
<dbReference type="EMBL" id="GEDV01007288">
    <property type="protein sequence ID" value="JAP81269.1"/>
    <property type="molecule type" value="Transcribed_RNA"/>
</dbReference>
<reference evidence="1" key="1">
    <citation type="journal article" date="2016" name="Ticks Tick Borne Dis.">
        <title>De novo assembly and annotation of the salivary gland transcriptome of Rhipicephalus appendiculatus male and female ticks during blood feeding.</title>
        <authorList>
            <person name="de Castro M.H."/>
            <person name="de Klerk D."/>
            <person name="Pienaar R."/>
            <person name="Latif A.A."/>
            <person name="Rees D.J."/>
            <person name="Mans B.J."/>
        </authorList>
    </citation>
    <scope>NUCLEOTIDE SEQUENCE</scope>
    <source>
        <tissue evidence="1">Salivary glands</tissue>
    </source>
</reference>
<sequence>MHYVHSLFHKFRKVGARYGVNVLFSAPNKVGKVGIAVQRKLEALGTGCQIRRVNKFFPCKVAVVYQIPLSCGRCHRPMH</sequence>
<organism evidence="1">
    <name type="scientific">Rhipicephalus appendiculatus</name>
    <name type="common">Brown ear tick</name>
    <dbReference type="NCBI Taxonomy" id="34631"/>
    <lineage>
        <taxon>Eukaryota</taxon>
        <taxon>Metazoa</taxon>
        <taxon>Ecdysozoa</taxon>
        <taxon>Arthropoda</taxon>
        <taxon>Chelicerata</taxon>
        <taxon>Arachnida</taxon>
        <taxon>Acari</taxon>
        <taxon>Parasitiformes</taxon>
        <taxon>Ixodida</taxon>
        <taxon>Ixodoidea</taxon>
        <taxon>Ixodidae</taxon>
        <taxon>Rhipicephalinae</taxon>
        <taxon>Rhipicephalus</taxon>
        <taxon>Rhipicephalus</taxon>
    </lineage>
</organism>
<accession>A0A131YPU6</accession>